<name>A0A7R9L838_9ACAR</name>
<gene>
    <name evidence="3" type="ORF">OSB1V03_LOCUS16758</name>
</gene>
<dbReference type="GO" id="GO:0008270">
    <property type="term" value="F:zinc ion binding"/>
    <property type="evidence" value="ECO:0007669"/>
    <property type="project" value="InterPro"/>
</dbReference>
<dbReference type="EMBL" id="OC873661">
    <property type="protein sequence ID" value="CAD7636826.1"/>
    <property type="molecule type" value="Genomic_DNA"/>
</dbReference>
<dbReference type="InterPro" id="IPR051397">
    <property type="entry name" value="Zn-ADH-like_protein"/>
</dbReference>
<evidence type="ECO:0000259" key="2">
    <source>
        <dbReference type="SMART" id="SM00829"/>
    </source>
</evidence>
<dbReference type="AlphaFoldDB" id="A0A7R9L838"/>
<dbReference type="InterPro" id="IPR002364">
    <property type="entry name" value="Quin_OxRdtase/zeta-crystal_CS"/>
</dbReference>
<reference evidence="3" key="1">
    <citation type="submission" date="2020-11" db="EMBL/GenBank/DDBJ databases">
        <authorList>
            <person name="Tran Van P."/>
        </authorList>
    </citation>
    <scope>NUCLEOTIDE SEQUENCE</scope>
</reference>
<feature type="domain" description="Enoyl reductase (ER)" evidence="2">
    <location>
        <begin position="21"/>
        <end position="259"/>
    </location>
</feature>
<dbReference type="GO" id="GO:0016491">
    <property type="term" value="F:oxidoreductase activity"/>
    <property type="evidence" value="ECO:0007669"/>
    <property type="project" value="InterPro"/>
</dbReference>
<dbReference type="SUPFAM" id="SSF51735">
    <property type="entry name" value="NAD(P)-binding Rossmann-fold domains"/>
    <property type="match status" value="1"/>
</dbReference>
<evidence type="ECO:0000256" key="1">
    <source>
        <dbReference type="ARBA" id="ARBA00010371"/>
    </source>
</evidence>
<dbReference type="Pfam" id="PF08240">
    <property type="entry name" value="ADH_N"/>
    <property type="match status" value="1"/>
</dbReference>
<dbReference type="OrthoDB" id="48317at2759"/>
<dbReference type="SMART" id="SM00829">
    <property type="entry name" value="PKS_ER"/>
    <property type="match status" value="1"/>
</dbReference>
<feature type="non-terminal residue" evidence="3">
    <location>
        <position position="264"/>
    </location>
</feature>
<dbReference type="GO" id="GO:0005739">
    <property type="term" value="C:mitochondrion"/>
    <property type="evidence" value="ECO:0007669"/>
    <property type="project" value="TreeGrafter"/>
</dbReference>
<dbReference type="PROSITE" id="PS01162">
    <property type="entry name" value="QOR_ZETA_CRYSTAL"/>
    <property type="match status" value="1"/>
</dbReference>
<comment type="similarity">
    <text evidence="1">Belongs to the zinc-containing alcohol dehydrogenase family. Quinone oxidoreductase subfamily.</text>
</comment>
<dbReference type="Gene3D" id="3.90.180.10">
    <property type="entry name" value="Medium-chain alcohol dehydrogenases, catalytic domain"/>
    <property type="match status" value="1"/>
</dbReference>
<dbReference type="SUPFAM" id="SSF50129">
    <property type="entry name" value="GroES-like"/>
    <property type="match status" value="1"/>
</dbReference>
<keyword evidence="4" id="KW-1185">Reference proteome</keyword>
<proteinExistence type="inferred from homology"/>
<dbReference type="PANTHER" id="PTHR43677">
    <property type="entry name" value="SHORT-CHAIN DEHYDROGENASE/REDUCTASE"/>
    <property type="match status" value="1"/>
</dbReference>
<dbReference type="InterPro" id="IPR036291">
    <property type="entry name" value="NAD(P)-bd_dom_sf"/>
</dbReference>
<sequence>MSKTYRKVQVVELSTSARTAGRVVETPMRAVADDELLVRNLYAGVNATDMNITAGRGGYGAANLPFDFGLEGLGVIEALGKSVQGAKGLNVGQVGLVFTGPPTGPPRAYSEYIYVKPDEFKPIPENKPEYLALLDCGLTACIGLDQAGRITRGETVLITAAAGGTGHIGVQWAKYKGCHVIGMASAPEKIKLLKELGCDRSGIDVIWETIGGKTFETLFKHLAVGGRLVIVGSITGYKDQTSAPVVSIPDINTVLPLVIRPIQA</sequence>
<evidence type="ECO:0000313" key="4">
    <source>
        <dbReference type="Proteomes" id="UP000759131"/>
    </source>
</evidence>
<dbReference type="EMBL" id="CAJPIZ010019086">
    <property type="protein sequence ID" value="CAG2116802.1"/>
    <property type="molecule type" value="Genomic_DNA"/>
</dbReference>
<dbReference type="InterPro" id="IPR013154">
    <property type="entry name" value="ADH-like_N"/>
</dbReference>
<accession>A0A7R9L838</accession>
<dbReference type="Gene3D" id="3.40.50.720">
    <property type="entry name" value="NAD(P)-binding Rossmann-like Domain"/>
    <property type="match status" value="2"/>
</dbReference>
<dbReference type="InterPro" id="IPR020843">
    <property type="entry name" value="ER"/>
</dbReference>
<protein>
    <recommendedName>
        <fullName evidence="2">Enoyl reductase (ER) domain-containing protein</fullName>
    </recommendedName>
</protein>
<dbReference type="InterPro" id="IPR011032">
    <property type="entry name" value="GroES-like_sf"/>
</dbReference>
<dbReference type="PANTHER" id="PTHR43677:SF3">
    <property type="entry name" value="PROSTAGLANDIN REDUCTASE 3"/>
    <property type="match status" value="1"/>
</dbReference>
<organism evidence="3">
    <name type="scientific">Medioppia subpectinata</name>
    <dbReference type="NCBI Taxonomy" id="1979941"/>
    <lineage>
        <taxon>Eukaryota</taxon>
        <taxon>Metazoa</taxon>
        <taxon>Ecdysozoa</taxon>
        <taxon>Arthropoda</taxon>
        <taxon>Chelicerata</taxon>
        <taxon>Arachnida</taxon>
        <taxon>Acari</taxon>
        <taxon>Acariformes</taxon>
        <taxon>Sarcoptiformes</taxon>
        <taxon>Oribatida</taxon>
        <taxon>Brachypylina</taxon>
        <taxon>Oppioidea</taxon>
        <taxon>Oppiidae</taxon>
        <taxon>Medioppia</taxon>
    </lineage>
</organism>
<evidence type="ECO:0000313" key="3">
    <source>
        <dbReference type="EMBL" id="CAD7636826.1"/>
    </source>
</evidence>
<dbReference type="Proteomes" id="UP000759131">
    <property type="component" value="Unassembled WGS sequence"/>
</dbReference>